<dbReference type="Gene3D" id="2.60.40.10">
    <property type="entry name" value="Immunoglobulins"/>
    <property type="match status" value="2"/>
</dbReference>
<keyword evidence="1" id="KW-1133">Transmembrane helix</keyword>
<sequence length="311" mass="35916">MKQKQTNKTLEHPQTVSIRYRDTMEQFVKSRSYLLNLQLYRDTKSTFRIVLFLLLFSDVYGAERHKIKAVSVKEGESVDLLGETEIQIGDELLWMFGNEGELLAKINTKNKIFEIYDSDDGRFEDRLELDHQNGSLIIRDSKTTDSGVYTMKIINKRATIYKRFCVTVSDAFGAETDQTKAISVKEGEDVALRTGETEIQTEDDILWVFGDVDEIIAEINLNVKIFKTYDGDDGRFRDRLELDRYTGSLIIRNSKTTDSGVYTVKIINKRATIYKRFCVTVSENLLHYMKIIVSNILLLGWIGCVLKRCFF</sequence>
<protein>
    <recommendedName>
        <fullName evidence="2">Immunoglobulin domain-containing protein</fullName>
    </recommendedName>
</protein>
<feature type="transmembrane region" description="Helical" evidence="1">
    <location>
        <begin position="285"/>
        <end position="306"/>
    </location>
</feature>
<dbReference type="SUPFAM" id="SSF48726">
    <property type="entry name" value="Immunoglobulin"/>
    <property type="match status" value="2"/>
</dbReference>
<accession>A0A8C1L5A1</accession>
<keyword evidence="4" id="KW-1185">Reference proteome</keyword>
<proteinExistence type="predicted"/>
<dbReference type="InterPro" id="IPR036179">
    <property type="entry name" value="Ig-like_dom_sf"/>
</dbReference>
<dbReference type="InterPro" id="IPR003599">
    <property type="entry name" value="Ig_sub"/>
</dbReference>
<dbReference type="PANTHER" id="PTHR21063:SF4">
    <property type="entry name" value="CD48 ANTIGEN-RELATED"/>
    <property type="match status" value="1"/>
</dbReference>
<evidence type="ECO:0000313" key="4">
    <source>
        <dbReference type="Proteomes" id="UP000694427"/>
    </source>
</evidence>
<dbReference type="SMART" id="SM00409">
    <property type="entry name" value="IG"/>
    <property type="match status" value="2"/>
</dbReference>
<dbReference type="AlphaFoldDB" id="A0A8C1L5A1"/>
<dbReference type="InterPro" id="IPR013783">
    <property type="entry name" value="Ig-like_fold"/>
</dbReference>
<dbReference type="InterPro" id="IPR013106">
    <property type="entry name" value="Ig_V-set"/>
</dbReference>
<keyword evidence="1" id="KW-0472">Membrane</keyword>
<name>A0A8C1L5A1_CYPCA</name>
<evidence type="ECO:0000259" key="2">
    <source>
        <dbReference type="SMART" id="SM00409"/>
    </source>
</evidence>
<dbReference type="Pfam" id="PF07686">
    <property type="entry name" value="V-set"/>
    <property type="match status" value="1"/>
</dbReference>
<reference evidence="3" key="1">
    <citation type="submission" date="2025-08" db="UniProtKB">
        <authorList>
            <consortium name="Ensembl"/>
        </authorList>
    </citation>
    <scope>IDENTIFICATION</scope>
</reference>
<evidence type="ECO:0000256" key="1">
    <source>
        <dbReference type="SAM" id="Phobius"/>
    </source>
</evidence>
<dbReference type="PANTHER" id="PTHR21063">
    <property type="entry name" value="LFA-3"/>
    <property type="match status" value="1"/>
</dbReference>
<feature type="domain" description="Immunoglobulin" evidence="2">
    <location>
        <begin position="67"/>
        <end position="169"/>
    </location>
</feature>
<evidence type="ECO:0000313" key="3">
    <source>
        <dbReference type="Ensembl" id="ENSCCRP00010055081.1"/>
    </source>
</evidence>
<dbReference type="Ensembl" id="ENSCCRT00010060348.1">
    <property type="protein sequence ID" value="ENSCCRP00010055081.1"/>
    <property type="gene ID" value="ENSCCRG00010023357.1"/>
</dbReference>
<feature type="domain" description="Immunoglobulin" evidence="2">
    <location>
        <begin position="179"/>
        <end position="282"/>
    </location>
</feature>
<dbReference type="Proteomes" id="UP000694427">
    <property type="component" value="Unplaced"/>
</dbReference>
<keyword evidence="1" id="KW-0812">Transmembrane</keyword>
<organism evidence="3 4">
    <name type="scientific">Cyprinus carpio</name>
    <name type="common">Common carp</name>
    <dbReference type="NCBI Taxonomy" id="7962"/>
    <lineage>
        <taxon>Eukaryota</taxon>
        <taxon>Metazoa</taxon>
        <taxon>Chordata</taxon>
        <taxon>Craniata</taxon>
        <taxon>Vertebrata</taxon>
        <taxon>Euteleostomi</taxon>
        <taxon>Actinopterygii</taxon>
        <taxon>Neopterygii</taxon>
        <taxon>Teleostei</taxon>
        <taxon>Ostariophysi</taxon>
        <taxon>Cypriniformes</taxon>
        <taxon>Cyprinidae</taxon>
        <taxon>Cyprininae</taxon>
        <taxon>Cyprinus</taxon>
    </lineage>
</organism>
<reference evidence="3" key="2">
    <citation type="submission" date="2025-09" db="UniProtKB">
        <authorList>
            <consortium name="Ensembl"/>
        </authorList>
    </citation>
    <scope>IDENTIFICATION</scope>
</reference>